<dbReference type="SMART" id="SM00849">
    <property type="entry name" value="Lactamase_B"/>
    <property type="match status" value="1"/>
</dbReference>
<dbReference type="PANTHER" id="PTHR42951:SF4">
    <property type="entry name" value="ACYL-COENZYME A THIOESTERASE MBLAC2"/>
    <property type="match status" value="1"/>
</dbReference>
<sequence length="314" mass="33563">MATVNRRSFLHLGMAAGAAVLAPRWVFSQAAASTDRVAQMRAAGASTPVKTTKLYDNIWLLQGAGGNMAVQSGKDGNILIDSSFATAVPHIREAISSVSSDAPHALINTHWHVDHVDGNEGMHSAGYRVIAHTKTKDRMSQPAEMKLFHMSLPAYPAGALPTVTFDGSMRHDHNGDSIELVHYDPAHTDTDIYIHFHNADVLHCGDIFFNKTYPFIDEGTGGSIGGTIAAAEKSLALAGDNTKIIPGHGPLGNKADLKKYIDMLSATRDKVSGLKKAGASEQEVLAKKPTADLDADWAHGGSPDMFVGIVYRTI</sequence>
<evidence type="ECO:0000313" key="3">
    <source>
        <dbReference type="EMBL" id="XBH16281.1"/>
    </source>
</evidence>
<organism evidence="3">
    <name type="scientific">Telmatobacter sp. DSM 110680</name>
    <dbReference type="NCBI Taxonomy" id="3036704"/>
    <lineage>
        <taxon>Bacteria</taxon>
        <taxon>Pseudomonadati</taxon>
        <taxon>Acidobacteriota</taxon>
        <taxon>Terriglobia</taxon>
        <taxon>Terriglobales</taxon>
        <taxon>Acidobacteriaceae</taxon>
        <taxon>Telmatobacter</taxon>
    </lineage>
</organism>
<accession>A0AAU7DG14</accession>
<dbReference type="AlphaFoldDB" id="A0AAU7DG14"/>
<gene>
    <name evidence="3" type="ORF">P8935_17110</name>
</gene>
<dbReference type="InterPro" id="IPR001279">
    <property type="entry name" value="Metallo-B-lactamas"/>
</dbReference>
<evidence type="ECO:0000256" key="1">
    <source>
        <dbReference type="ARBA" id="ARBA00005250"/>
    </source>
</evidence>
<comment type="similarity">
    <text evidence="1">Belongs to the metallo-beta-lactamase superfamily. Class-B beta-lactamase family.</text>
</comment>
<feature type="domain" description="Metallo-beta-lactamase" evidence="2">
    <location>
        <begin position="65"/>
        <end position="248"/>
    </location>
</feature>
<dbReference type="PANTHER" id="PTHR42951">
    <property type="entry name" value="METALLO-BETA-LACTAMASE DOMAIN-CONTAINING"/>
    <property type="match status" value="1"/>
</dbReference>
<dbReference type="Gene3D" id="3.60.15.10">
    <property type="entry name" value="Ribonuclease Z/Hydroxyacylglutathione hydrolase-like"/>
    <property type="match status" value="1"/>
</dbReference>
<dbReference type="SUPFAM" id="SSF56281">
    <property type="entry name" value="Metallo-hydrolase/oxidoreductase"/>
    <property type="match status" value="1"/>
</dbReference>
<dbReference type="Pfam" id="PF00753">
    <property type="entry name" value="Lactamase_B"/>
    <property type="match status" value="1"/>
</dbReference>
<dbReference type="InterPro" id="IPR036866">
    <property type="entry name" value="RibonucZ/Hydroxyglut_hydro"/>
</dbReference>
<reference evidence="3" key="1">
    <citation type="submission" date="2023-03" db="EMBL/GenBank/DDBJ databases">
        <title>Edaphobacter sp.</title>
        <authorList>
            <person name="Huber K.J."/>
            <person name="Papendorf J."/>
            <person name="Pilke C."/>
            <person name="Bunk B."/>
            <person name="Sproeer C."/>
            <person name="Pester M."/>
        </authorList>
    </citation>
    <scope>NUCLEOTIDE SEQUENCE</scope>
    <source>
        <strain evidence="3">DSM 110680</strain>
    </source>
</reference>
<dbReference type="InterPro" id="IPR050855">
    <property type="entry name" value="NDM-1-like"/>
</dbReference>
<dbReference type="GO" id="GO:0017001">
    <property type="term" value="P:antibiotic catabolic process"/>
    <property type="evidence" value="ECO:0007669"/>
    <property type="project" value="UniProtKB-ARBA"/>
</dbReference>
<dbReference type="RefSeq" id="WP_348261509.1">
    <property type="nucleotide sequence ID" value="NZ_CP121196.1"/>
</dbReference>
<protein>
    <submittedName>
        <fullName evidence="3">MBL fold metallo-hydrolase</fullName>
    </submittedName>
</protein>
<evidence type="ECO:0000259" key="2">
    <source>
        <dbReference type="SMART" id="SM00849"/>
    </source>
</evidence>
<dbReference type="PROSITE" id="PS51318">
    <property type="entry name" value="TAT"/>
    <property type="match status" value="1"/>
</dbReference>
<dbReference type="EMBL" id="CP121196">
    <property type="protein sequence ID" value="XBH16281.1"/>
    <property type="molecule type" value="Genomic_DNA"/>
</dbReference>
<dbReference type="CDD" id="cd16282">
    <property type="entry name" value="metallo-hydrolase-like_MBL-fold"/>
    <property type="match status" value="1"/>
</dbReference>
<name>A0AAU7DG14_9BACT</name>
<dbReference type="InterPro" id="IPR006311">
    <property type="entry name" value="TAT_signal"/>
</dbReference>
<proteinExistence type="inferred from homology"/>